<keyword evidence="3" id="KW-1185">Reference proteome</keyword>
<dbReference type="Pfam" id="PF09382">
    <property type="entry name" value="RQC"/>
    <property type="match status" value="1"/>
</dbReference>
<proteinExistence type="predicted"/>
<dbReference type="GO" id="GO:0043138">
    <property type="term" value="F:3'-5' DNA helicase activity"/>
    <property type="evidence" value="ECO:0007669"/>
    <property type="project" value="InterPro"/>
</dbReference>
<feature type="domain" description="RQC" evidence="1">
    <location>
        <begin position="32"/>
        <end position="111"/>
    </location>
</feature>
<evidence type="ECO:0000313" key="3">
    <source>
        <dbReference type="Proteomes" id="UP000230390"/>
    </source>
</evidence>
<gene>
    <name evidence="2" type="ORF">CR105_17805</name>
</gene>
<dbReference type="Proteomes" id="UP000230390">
    <property type="component" value="Unassembled WGS sequence"/>
</dbReference>
<dbReference type="InterPro" id="IPR036388">
    <property type="entry name" value="WH-like_DNA-bd_sf"/>
</dbReference>
<dbReference type="InterPro" id="IPR018982">
    <property type="entry name" value="RQC_domain"/>
</dbReference>
<name>A0A2G8TC35_9BURK</name>
<evidence type="ECO:0000259" key="1">
    <source>
        <dbReference type="Pfam" id="PF09382"/>
    </source>
</evidence>
<organism evidence="2 3">
    <name type="scientific">Massilia eurypsychrophila</name>
    <dbReference type="NCBI Taxonomy" id="1485217"/>
    <lineage>
        <taxon>Bacteria</taxon>
        <taxon>Pseudomonadati</taxon>
        <taxon>Pseudomonadota</taxon>
        <taxon>Betaproteobacteria</taxon>
        <taxon>Burkholderiales</taxon>
        <taxon>Oxalobacteraceae</taxon>
        <taxon>Telluria group</taxon>
        <taxon>Massilia</taxon>
    </lineage>
</organism>
<protein>
    <recommendedName>
        <fullName evidence="1">RQC domain-containing protein</fullName>
    </recommendedName>
</protein>
<dbReference type="SUPFAM" id="SSF46785">
    <property type="entry name" value="Winged helix' DNA-binding domain"/>
    <property type="match status" value="1"/>
</dbReference>
<dbReference type="RefSeq" id="WP_099790625.1">
    <property type="nucleotide sequence ID" value="NZ_JBHLYV010000099.1"/>
</dbReference>
<dbReference type="EMBL" id="PDOC01000012">
    <property type="protein sequence ID" value="PIL43616.1"/>
    <property type="molecule type" value="Genomic_DNA"/>
</dbReference>
<dbReference type="GO" id="GO:0006281">
    <property type="term" value="P:DNA repair"/>
    <property type="evidence" value="ECO:0007669"/>
    <property type="project" value="InterPro"/>
</dbReference>
<comment type="caution">
    <text evidence="2">The sequence shown here is derived from an EMBL/GenBank/DDBJ whole genome shotgun (WGS) entry which is preliminary data.</text>
</comment>
<dbReference type="OrthoDB" id="9786661at2"/>
<dbReference type="AlphaFoldDB" id="A0A2G8TC35"/>
<sequence length="196" mass="22814">MRRTLQPVHLHRDPALKSLPFDDIRLILRAADSLIAVGGRSLLTRVLRGSQARDVLAHGLETNPAFGAYKHLSDEEVLIRIDWTIFHHYLRVEYAGRLPVLVYTADGWAIECEQYADEIVAGFDSLLAQAQRPYDMLYLKDRHRGIIFRVLEKIRDTRDCKYLPLLEDWAKIDYQKVRAEIRSVMRSLVDDRAFIR</sequence>
<dbReference type="NCBIfam" id="NF041107">
    <property type="entry name" value="RQC_minor_1"/>
    <property type="match status" value="1"/>
</dbReference>
<evidence type="ECO:0000313" key="2">
    <source>
        <dbReference type="EMBL" id="PIL43616.1"/>
    </source>
</evidence>
<accession>A0A2G8TC35</accession>
<dbReference type="Gene3D" id="1.10.10.10">
    <property type="entry name" value="Winged helix-like DNA-binding domain superfamily/Winged helix DNA-binding domain"/>
    <property type="match status" value="1"/>
</dbReference>
<reference evidence="2 3" key="1">
    <citation type="submission" date="2017-10" db="EMBL/GenBank/DDBJ databases">
        <title>Massilia psychrophilum sp. nov., a novel purple-pigmented bacterium isolated from Tianshan glacier, Xinjiang Municipality, China.</title>
        <authorList>
            <person name="Wang H."/>
        </authorList>
    </citation>
    <scope>NUCLEOTIDE SEQUENCE [LARGE SCALE GENOMIC DNA]</scope>
    <source>
        <strain evidence="2 3">JCM 30074</strain>
    </source>
</reference>
<dbReference type="InterPro" id="IPR036390">
    <property type="entry name" value="WH_DNA-bd_sf"/>
</dbReference>
<dbReference type="GO" id="GO:0006260">
    <property type="term" value="P:DNA replication"/>
    <property type="evidence" value="ECO:0007669"/>
    <property type="project" value="InterPro"/>
</dbReference>